<evidence type="ECO:0000256" key="1">
    <source>
        <dbReference type="SAM" id="Phobius"/>
    </source>
</evidence>
<proteinExistence type="predicted"/>
<protein>
    <submittedName>
        <fullName evidence="2">Uncharacterized protein</fullName>
    </submittedName>
</protein>
<evidence type="ECO:0000313" key="2">
    <source>
        <dbReference type="EMBL" id="KDR80267.1"/>
    </source>
</evidence>
<evidence type="ECO:0000313" key="3">
    <source>
        <dbReference type="Proteomes" id="UP000027222"/>
    </source>
</evidence>
<dbReference type="HOGENOM" id="CLU_2776116_0_0_1"/>
<dbReference type="EMBL" id="KL142372">
    <property type="protein sequence ID" value="KDR80267.1"/>
    <property type="molecule type" value="Genomic_DNA"/>
</dbReference>
<gene>
    <name evidence="2" type="ORF">GALMADRAFT_242603</name>
</gene>
<name>A0A067TD37_GALM3</name>
<dbReference type="AlphaFoldDB" id="A0A067TD37"/>
<keyword evidence="1" id="KW-0812">Transmembrane</keyword>
<feature type="transmembrane region" description="Helical" evidence="1">
    <location>
        <begin position="30"/>
        <end position="50"/>
    </location>
</feature>
<organism evidence="2 3">
    <name type="scientific">Galerina marginata (strain CBS 339.88)</name>
    <dbReference type="NCBI Taxonomy" id="685588"/>
    <lineage>
        <taxon>Eukaryota</taxon>
        <taxon>Fungi</taxon>
        <taxon>Dikarya</taxon>
        <taxon>Basidiomycota</taxon>
        <taxon>Agaricomycotina</taxon>
        <taxon>Agaricomycetes</taxon>
        <taxon>Agaricomycetidae</taxon>
        <taxon>Agaricales</taxon>
        <taxon>Agaricineae</taxon>
        <taxon>Strophariaceae</taxon>
        <taxon>Galerina</taxon>
    </lineage>
</organism>
<keyword evidence="3" id="KW-1185">Reference proteome</keyword>
<accession>A0A067TD37</accession>
<dbReference type="Proteomes" id="UP000027222">
    <property type="component" value="Unassembled WGS sequence"/>
</dbReference>
<keyword evidence="1" id="KW-1133">Transmembrane helix</keyword>
<reference evidence="3" key="1">
    <citation type="journal article" date="2014" name="Proc. Natl. Acad. Sci. U.S.A.">
        <title>Extensive sampling of basidiomycete genomes demonstrates inadequacy of the white-rot/brown-rot paradigm for wood decay fungi.</title>
        <authorList>
            <person name="Riley R."/>
            <person name="Salamov A.A."/>
            <person name="Brown D.W."/>
            <person name="Nagy L.G."/>
            <person name="Floudas D."/>
            <person name="Held B.W."/>
            <person name="Levasseur A."/>
            <person name="Lombard V."/>
            <person name="Morin E."/>
            <person name="Otillar R."/>
            <person name="Lindquist E.A."/>
            <person name="Sun H."/>
            <person name="LaButti K.M."/>
            <person name="Schmutz J."/>
            <person name="Jabbour D."/>
            <person name="Luo H."/>
            <person name="Baker S.E."/>
            <person name="Pisabarro A.G."/>
            <person name="Walton J.D."/>
            <person name="Blanchette R.A."/>
            <person name="Henrissat B."/>
            <person name="Martin F."/>
            <person name="Cullen D."/>
            <person name="Hibbett D.S."/>
            <person name="Grigoriev I.V."/>
        </authorList>
    </citation>
    <scope>NUCLEOTIDE SEQUENCE [LARGE SCALE GENOMIC DNA]</scope>
    <source>
        <strain evidence="3">CBS 339.88</strain>
    </source>
</reference>
<keyword evidence="1" id="KW-0472">Membrane</keyword>
<sequence>MFTSRIARSVGTAGAGNRLMKEAGEISEKTMLFGAGGLAGLTGLAYWAGYHAEGKSKAGRENGMSVCFS</sequence>